<dbReference type="UniPathway" id="UPA00253">
    <property type="reaction ID" value="UER00330"/>
</dbReference>
<keyword evidence="3 7" id="KW-0479">Metal-binding</keyword>
<feature type="binding site" evidence="7">
    <location>
        <position position="122"/>
    </location>
    <ligand>
        <name>Fe cation</name>
        <dbReference type="ChEBI" id="CHEBI:24875"/>
        <label>1</label>
        <note>catalytic</note>
    </ligand>
</feature>
<comment type="cofactor">
    <cofactor evidence="7">
        <name>Fe(2+)</name>
        <dbReference type="ChEBI" id="CHEBI:29033"/>
    </cofactor>
    <text evidence="7">Binds 2 Fe(2+) ions per subunit.</text>
</comment>
<gene>
    <name evidence="7" type="primary">nbaC</name>
    <name evidence="8" type="ORF">SAMN04489724_3701</name>
</gene>
<keyword evidence="6 7" id="KW-0408">Iron</keyword>
<evidence type="ECO:0000256" key="1">
    <source>
        <dbReference type="ARBA" id="ARBA00002752"/>
    </source>
</evidence>
<dbReference type="AlphaFoldDB" id="A0A1I7D709"/>
<dbReference type="GO" id="GO:0009435">
    <property type="term" value="P:NAD+ biosynthetic process"/>
    <property type="evidence" value="ECO:0007669"/>
    <property type="project" value="UniProtKB-UniPathway"/>
</dbReference>
<dbReference type="PANTHER" id="PTHR15497">
    <property type="entry name" value="3-HYDROXYANTHRANILATE 3,4-DIOXYGENASE"/>
    <property type="match status" value="1"/>
</dbReference>
<dbReference type="GO" id="GO:0008198">
    <property type="term" value="F:ferrous iron binding"/>
    <property type="evidence" value="ECO:0007669"/>
    <property type="project" value="UniProtKB-UniRule"/>
</dbReference>
<comment type="catalytic activity">
    <reaction evidence="7">
        <text>3-hydroxyanthranilate + O2 = (2Z,4Z)-2-amino-3-carboxymuconate 6-semialdehyde</text>
        <dbReference type="Rhea" id="RHEA:17953"/>
        <dbReference type="ChEBI" id="CHEBI:15379"/>
        <dbReference type="ChEBI" id="CHEBI:36559"/>
        <dbReference type="ChEBI" id="CHEBI:77612"/>
        <dbReference type="EC" id="1.13.11.6"/>
    </reaction>
</comment>
<organism evidence="8 9">
    <name type="scientific">Algoriphagus locisalis</name>
    <dbReference type="NCBI Taxonomy" id="305507"/>
    <lineage>
        <taxon>Bacteria</taxon>
        <taxon>Pseudomonadati</taxon>
        <taxon>Bacteroidota</taxon>
        <taxon>Cytophagia</taxon>
        <taxon>Cytophagales</taxon>
        <taxon>Cyclobacteriaceae</taxon>
        <taxon>Algoriphagus</taxon>
    </lineage>
</organism>
<evidence type="ECO:0000256" key="7">
    <source>
        <dbReference type="HAMAP-Rule" id="MF_00825"/>
    </source>
</evidence>
<comment type="function">
    <text evidence="1 7">Catalyzes the oxidative ring opening of 3-hydroxyanthranilate to 2-amino-3-carboxymuconate semialdehyde, which spontaneously cyclizes to quinolinate.</text>
</comment>
<feature type="binding site" evidence="7">
    <location>
        <position position="84"/>
    </location>
    <ligand>
        <name>Fe cation</name>
        <dbReference type="ChEBI" id="CHEBI:24875"/>
        <label>1</label>
        <note>catalytic</note>
    </ligand>
</feature>
<feature type="binding site" evidence="7">
    <location>
        <position position="136"/>
    </location>
    <ligand>
        <name>substrate</name>
    </ligand>
</feature>
<reference evidence="9" key="1">
    <citation type="submission" date="2016-10" db="EMBL/GenBank/DDBJ databases">
        <authorList>
            <person name="Varghese N."/>
            <person name="Submissions S."/>
        </authorList>
    </citation>
    <scope>NUCLEOTIDE SEQUENCE [LARGE SCALE GENOMIC DNA]</scope>
    <source>
        <strain evidence="9">DSM 23445</strain>
    </source>
</reference>
<evidence type="ECO:0000313" key="9">
    <source>
        <dbReference type="Proteomes" id="UP000199673"/>
    </source>
</evidence>
<keyword evidence="5 7" id="KW-0560">Oxidoreductase</keyword>
<dbReference type="CDD" id="cd06123">
    <property type="entry name" value="cupin_HAO"/>
    <property type="match status" value="1"/>
</dbReference>
<accession>A0A1I7D709</accession>
<dbReference type="GO" id="GO:0006569">
    <property type="term" value="P:L-tryptophan catabolic process"/>
    <property type="evidence" value="ECO:0007669"/>
    <property type="project" value="UniProtKB-UniRule"/>
</dbReference>
<dbReference type="SUPFAM" id="SSF51182">
    <property type="entry name" value="RmlC-like cupins"/>
    <property type="match status" value="1"/>
</dbReference>
<feature type="binding site" evidence="7">
    <location>
        <position position="154"/>
    </location>
    <ligand>
        <name>Fe cation</name>
        <dbReference type="ChEBI" id="CHEBI:24875"/>
        <label>2</label>
    </ligand>
</feature>
<dbReference type="EC" id="1.13.11.6" evidence="7"/>
<name>A0A1I7D709_9BACT</name>
<dbReference type="InterPro" id="IPR010329">
    <property type="entry name" value="3hydroanth_dOase"/>
</dbReference>
<dbReference type="GO" id="GO:0005737">
    <property type="term" value="C:cytoplasm"/>
    <property type="evidence" value="ECO:0007669"/>
    <property type="project" value="TreeGrafter"/>
</dbReference>
<evidence type="ECO:0000256" key="5">
    <source>
        <dbReference type="ARBA" id="ARBA00023002"/>
    </source>
</evidence>
<comment type="pathway">
    <text evidence="7">Cofactor biosynthesis; NAD(+) biosynthesis; quinolinate from L-kynurenine: step 3/3.</text>
</comment>
<evidence type="ECO:0000313" key="8">
    <source>
        <dbReference type="EMBL" id="SFU07441.1"/>
    </source>
</evidence>
<dbReference type="Gene3D" id="2.60.120.10">
    <property type="entry name" value="Jelly Rolls"/>
    <property type="match status" value="1"/>
</dbReference>
<dbReference type="HAMAP" id="MF_00825">
    <property type="entry name" value="3_HAO"/>
    <property type="match status" value="1"/>
</dbReference>
<dbReference type="NCBIfam" id="NF009763">
    <property type="entry name" value="PRK13264.1"/>
    <property type="match status" value="1"/>
</dbReference>
<dbReference type="Pfam" id="PF06052">
    <property type="entry name" value="3-HAO"/>
    <property type="match status" value="1"/>
</dbReference>
<dbReference type="STRING" id="305507.SAMN04489724_3701"/>
<dbReference type="NCBIfam" id="TIGR03037">
    <property type="entry name" value="anthran_nbaC"/>
    <property type="match status" value="1"/>
</dbReference>
<dbReference type="GO" id="GO:0000334">
    <property type="term" value="F:3-hydroxyanthranilate 3,4-dioxygenase activity"/>
    <property type="evidence" value="ECO:0007669"/>
    <property type="project" value="UniProtKB-UniRule"/>
</dbReference>
<sequence length="197" mass="23021">MFFNTFREDYRRSDPGTDFNFIRKISDMALAQPFNFKKWIDDNRHLLKPPIGNQQVYKGNDDFIVMVVGGPNSRKDYHSNEGEEFFYQMEGDIVLKVIEDGKPKDIHIREGEIFLLPAKVPHSPRRPANTVGLVIERYRRAGEVDGFIWHCENCGEKLYEEFFEVTDIVSQLPPVQDRFWGNLENHTCKNCGTVMEK</sequence>
<feature type="binding site" evidence="7">
    <location>
        <position position="74"/>
    </location>
    <ligand>
        <name>O2</name>
        <dbReference type="ChEBI" id="CHEBI:15379"/>
    </ligand>
</feature>
<feature type="binding site" evidence="7">
    <location>
        <position position="188"/>
    </location>
    <ligand>
        <name>Fe cation</name>
        <dbReference type="ChEBI" id="CHEBI:24875"/>
        <label>2</label>
    </ligand>
</feature>
<comment type="similarity">
    <text evidence="7">Belongs to the 3-HAO family.</text>
</comment>
<dbReference type="EMBL" id="FPBF01000006">
    <property type="protein sequence ID" value="SFU07441.1"/>
    <property type="molecule type" value="Genomic_DNA"/>
</dbReference>
<proteinExistence type="inferred from homology"/>
<feature type="binding site" evidence="7">
    <location>
        <position position="78"/>
    </location>
    <ligand>
        <name>Fe cation</name>
        <dbReference type="ChEBI" id="CHEBI:24875"/>
        <label>1</label>
        <note>catalytic</note>
    </ligand>
</feature>
<keyword evidence="9" id="KW-1185">Reference proteome</keyword>
<feature type="binding site" evidence="7">
    <location>
        <position position="191"/>
    </location>
    <ligand>
        <name>Fe cation</name>
        <dbReference type="ChEBI" id="CHEBI:24875"/>
        <label>2</label>
    </ligand>
</feature>
<keyword evidence="4 7" id="KW-0223">Dioxygenase</keyword>
<dbReference type="GO" id="GO:0043420">
    <property type="term" value="P:anthranilate metabolic process"/>
    <property type="evidence" value="ECO:0007669"/>
    <property type="project" value="UniProtKB-UniRule"/>
</dbReference>
<dbReference type="Proteomes" id="UP000199673">
    <property type="component" value="Unassembled WGS sequence"/>
</dbReference>
<dbReference type="InterPro" id="IPR011051">
    <property type="entry name" value="RmlC_Cupin_sf"/>
</dbReference>
<protein>
    <recommendedName>
        <fullName evidence="7">3-hydroxyanthranilate 3,4-dioxygenase</fullName>
        <ecNumber evidence="7">1.13.11.6</ecNumber>
    </recommendedName>
    <alternativeName>
        <fullName evidence="7">3-hydroxyanthranilate oxygenase</fullName>
        <shortName evidence="7">3-HAO</shortName>
    </alternativeName>
    <alternativeName>
        <fullName evidence="7">3-hydroxyanthranilic acid dioxygenase</fullName>
        <shortName evidence="7">HAD</shortName>
    </alternativeName>
</protein>
<feature type="binding site" evidence="7">
    <location>
        <position position="151"/>
    </location>
    <ligand>
        <name>Fe cation</name>
        <dbReference type="ChEBI" id="CHEBI:24875"/>
        <label>2</label>
    </ligand>
</feature>
<evidence type="ECO:0000256" key="6">
    <source>
        <dbReference type="ARBA" id="ARBA00023004"/>
    </source>
</evidence>
<keyword evidence="2 7" id="KW-0662">Pyridine nucleotide biosynthesis</keyword>
<evidence type="ECO:0000256" key="3">
    <source>
        <dbReference type="ARBA" id="ARBA00022723"/>
    </source>
</evidence>
<evidence type="ECO:0000256" key="2">
    <source>
        <dbReference type="ARBA" id="ARBA00022642"/>
    </source>
</evidence>
<dbReference type="InterPro" id="IPR014710">
    <property type="entry name" value="RmlC-like_jellyroll"/>
</dbReference>
<feature type="binding site" evidence="7">
    <location>
        <position position="126"/>
    </location>
    <ligand>
        <name>substrate</name>
    </ligand>
</feature>
<dbReference type="GO" id="GO:0019805">
    <property type="term" value="P:quinolinate biosynthetic process"/>
    <property type="evidence" value="ECO:0007669"/>
    <property type="project" value="UniProtKB-UniRule"/>
</dbReference>
<dbReference type="PANTHER" id="PTHR15497:SF1">
    <property type="entry name" value="3-HYDROXYANTHRANILATE 3,4-DIOXYGENASE"/>
    <property type="match status" value="1"/>
</dbReference>
<feature type="binding site" evidence="7">
    <location>
        <position position="84"/>
    </location>
    <ligand>
        <name>substrate</name>
    </ligand>
</feature>
<evidence type="ECO:0000256" key="4">
    <source>
        <dbReference type="ARBA" id="ARBA00022964"/>
    </source>
</evidence>